<evidence type="ECO:0000256" key="19">
    <source>
        <dbReference type="ARBA" id="ARBA00023180"/>
    </source>
</evidence>
<dbReference type="EC" id="2.7.11.1" evidence="4"/>
<dbReference type="InterPro" id="IPR013210">
    <property type="entry name" value="LRR_N_plant-typ"/>
</dbReference>
<keyword evidence="8" id="KW-0433">Leucine-rich repeat</keyword>
<dbReference type="SUPFAM" id="SSF52047">
    <property type="entry name" value="RNI-like"/>
    <property type="match status" value="1"/>
</dbReference>
<evidence type="ECO:0000256" key="22">
    <source>
        <dbReference type="PROSITE-ProRule" id="PRU10141"/>
    </source>
</evidence>
<dbReference type="InterPro" id="IPR051809">
    <property type="entry name" value="Plant_receptor-like_S/T_kinase"/>
</dbReference>
<dbReference type="SMART" id="SM00220">
    <property type="entry name" value="S_TKc"/>
    <property type="match status" value="1"/>
</dbReference>
<evidence type="ECO:0000256" key="5">
    <source>
        <dbReference type="ARBA" id="ARBA00022475"/>
    </source>
</evidence>
<dbReference type="Pfam" id="PF08263">
    <property type="entry name" value="LRRNT_2"/>
    <property type="match status" value="1"/>
</dbReference>
<keyword evidence="10 23" id="KW-0812">Transmembrane</keyword>
<evidence type="ECO:0000256" key="10">
    <source>
        <dbReference type="ARBA" id="ARBA00022692"/>
    </source>
</evidence>
<evidence type="ECO:0000256" key="13">
    <source>
        <dbReference type="ARBA" id="ARBA00022741"/>
    </source>
</evidence>
<keyword evidence="9" id="KW-0808">Transferase</keyword>
<dbReference type="OMA" id="HVMASWN"/>
<feature type="binding site" evidence="22">
    <location>
        <position position="744"/>
    </location>
    <ligand>
        <name>ATP</name>
        <dbReference type="ChEBI" id="CHEBI:30616"/>
    </ligand>
</feature>
<evidence type="ECO:0000256" key="9">
    <source>
        <dbReference type="ARBA" id="ARBA00022679"/>
    </source>
</evidence>
<dbReference type="SMART" id="SM00369">
    <property type="entry name" value="LRR_TYP"/>
    <property type="match status" value="7"/>
</dbReference>
<evidence type="ECO:0000256" key="17">
    <source>
        <dbReference type="ARBA" id="ARBA00023136"/>
    </source>
</evidence>
<evidence type="ECO:0000256" key="21">
    <source>
        <dbReference type="ARBA" id="ARBA00048679"/>
    </source>
</evidence>
<dbReference type="FunFam" id="1.10.510.10:FF:000358">
    <property type="entry name" value="Putative leucine-rich repeat receptor-like serine/threonine-protein kinase"/>
    <property type="match status" value="1"/>
</dbReference>
<evidence type="ECO:0000256" key="6">
    <source>
        <dbReference type="ARBA" id="ARBA00022527"/>
    </source>
</evidence>
<keyword evidence="19" id="KW-0325">Glycoprotein</keyword>
<comment type="similarity">
    <text evidence="2">Belongs to the protein kinase superfamily. Ser/Thr protein kinase family.</text>
</comment>
<dbReference type="PROSITE" id="PS00107">
    <property type="entry name" value="PROTEIN_KINASE_ATP"/>
    <property type="match status" value="1"/>
</dbReference>
<keyword evidence="5" id="KW-1003">Cell membrane</keyword>
<dbReference type="Pfam" id="PF00069">
    <property type="entry name" value="Pkinase"/>
    <property type="match status" value="1"/>
</dbReference>
<keyword evidence="13 22" id="KW-0547">Nucleotide-binding</keyword>
<dbReference type="InParanoid" id="A0A7N2M476"/>
<evidence type="ECO:0000256" key="20">
    <source>
        <dbReference type="ARBA" id="ARBA00047899"/>
    </source>
</evidence>
<dbReference type="FunFam" id="3.80.10.10:FF:000383">
    <property type="entry name" value="Leucine-rich repeat receptor protein kinase EMS1"/>
    <property type="match status" value="1"/>
</dbReference>
<dbReference type="Gene3D" id="1.10.510.10">
    <property type="entry name" value="Transferase(Phosphotransferase) domain 1"/>
    <property type="match status" value="1"/>
</dbReference>
<evidence type="ECO:0000256" key="12">
    <source>
        <dbReference type="ARBA" id="ARBA00022737"/>
    </source>
</evidence>
<comment type="subcellular location">
    <subcellularLocation>
        <location evidence="1">Cell membrane</location>
        <topology evidence="1">Single-pass type I membrane protein</topology>
    </subcellularLocation>
</comment>
<keyword evidence="11" id="KW-0732">Signal</keyword>
<reference evidence="25" key="2">
    <citation type="submission" date="2021-01" db="UniProtKB">
        <authorList>
            <consortium name="EnsemblPlants"/>
        </authorList>
    </citation>
    <scope>IDENTIFICATION</scope>
</reference>
<evidence type="ECO:0000256" key="14">
    <source>
        <dbReference type="ARBA" id="ARBA00022777"/>
    </source>
</evidence>
<evidence type="ECO:0000256" key="16">
    <source>
        <dbReference type="ARBA" id="ARBA00022989"/>
    </source>
</evidence>
<keyword evidence="15 22" id="KW-0067">ATP-binding</keyword>
<keyword evidence="14" id="KW-0418">Kinase</keyword>
<evidence type="ECO:0000313" key="25">
    <source>
        <dbReference type="EnsemblPlants" id="QL07p019868:mrna"/>
    </source>
</evidence>
<evidence type="ECO:0000256" key="18">
    <source>
        <dbReference type="ARBA" id="ARBA00023170"/>
    </source>
</evidence>
<dbReference type="PANTHER" id="PTHR27008:SF499">
    <property type="entry name" value="OS06G0581500 PROTEIN"/>
    <property type="match status" value="1"/>
</dbReference>
<keyword evidence="6" id="KW-0723">Serine/threonine-protein kinase</keyword>
<evidence type="ECO:0000256" key="2">
    <source>
        <dbReference type="ARBA" id="ARBA00008684"/>
    </source>
</evidence>
<dbReference type="GO" id="GO:0005524">
    <property type="term" value="F:ATP binding"/>
    <property type="evidence" value="ECO:0007669"/>
    <property type="project" value="UniProtKB-UniRule"/>
</dbReference>
<comment type="catalytic activity">
    <reaction evidence="20">
        <text>L-threonyl-[protein] + ATP = O-phospho-L-threonyl-[protein] + ADP + H(+)</text>
        <dbReference type="Rhea" id="RHEA:46608"/>
        <dbReference type="Rhea" id="RHEA-COMP:11060"/>
        <dbReference type="Rhea" id="RHEA-COMP:11605"/>
        <dbReference type="ChEBI" id="CHEBI:15378"/>
        <dbReference type="ChEBI" id="CHEBI:30013"/>
        <dbReference type="ChEBI" id="CHEBI:30616"/>
        <dbReference type="ChEBI" id="CHEBI:61977"/>
        <dbReference type="ChEBI" id="CHEBI:456216"/>
        <dbReference type="EC" id="2.7.11.1"/>
    </reaction>
</comment>
<comment type="similarity">
    <text evidence="3">Belongs to the RLP family.</text>
</comment>
<keyword evidence="26" id="KW-1185">Reference proteome</keyword>
<dbReference type="PROSITE" id="PS00108">
    <property type="entry name" value="PROTEIN_KINASE_ST"/>
    <property type="match status" value="1"/>
</dbReference>
<comment type="catalytic activity">
    <reaction evidence="21">
        <text>L-seryl-[protein] + ATP = O-phospho-L-seryl-[protein] + ADP + H(+)</text>
        <dbReference type="Rhea" id="RHEA:17989"/>
        <dbReference type="Rhea" id="RHEA-COMP:9863"/>
        <dbReference type="Rhea" id="RHEA-COMP:11604"/>
        <dbReference type="ChEBI" id="CHEBI:15378"/>
        <dbReference type="ChEBI" id="CHEBI:29999"/>
        <dbReference type="ChEBI" id="CHEBI:30616"/>
        <dbReference type="ChEBI" id="CHEBI:83421"/>
        <dbReference type="ChEBI" id="CHEBI:456216"/>
        <dbReference type="EC" id="2.7.11.1"/>
    </reaction>
</comment>
<dbReference type="FunFam" id="3.80.10.10:FF:000288">
    <property type="entry name" value="LRR receptor-like serine/threonine-protein kinase EFR"/>
    <property type="match status" value="1"/>
</dbReference>
<evidence type="ECO:0000256" key="15">
    <source>
        <dbReference type="ARBA" id="ARBA00022840"/>
    </source>
</evidence>
<evidence type="ECO:0000256" key="3">
    <source>
        <dbReference type="ARBA" id="ARBA00009592"/>
    </source>
</evidence>
<dbReference type="PROSITE" id="PS50011">
    <property type="entry name" value="PROTEIN_KINASE_DOM"/>
    <property type="match status" value="1"/>
</dbReference>
<feature type="transmembrane region" description="Helical" evidence="23">
    <location>
        <begin position="655"/>
        <end position="677"/>
    </location>
</feature>
<evidence type="ECO:0000256" key="23">
    <source>
        <dbReference type="SAM" id="Phobius"/>
    </source>
</evidence>
<proteinExistence type="inferred from homology"/>
<dbReference type="InterPro" id="IPR032675">
    <property type="entry name" value="LRR_dom_sf"/>
</dbReference>
<feature type="domain" description="Protein kinase" evidence="24">
    <location>
        <begin position="715"/>
        <end position="994"/>
    </location>
</feature>
<dbReference type="InterPro" id="IPR055414">
    <property type="entry name" value="LRR_R13L4/SHOC2-like"/>
</dbReference>
<dbReference type="EnsemblPlants" id="QL07p019868:mrna">
    <property type="protein sequence ID" value="QL07p019868:mrna"/>
    <property type="gene ID" value="QL07p019868"/>
</dbReference>
<dbReference type="FunFam" id="3.30.200.20:FF:000432">
    <property type="entry name" value="LRR receptor-like serine/threonine-protein kinase EFR"/>
    <property type="match status" value="1"/>
</dbReference>
<keyword evidence="7" id="KW-0597">Phosphoprotein</keyword>
<dbReference type="InterPro" id="IPR008271">
    <property type="entry name" value="Ser/Thr_kinase_AS"/>
</dbReference>
<dbReference type="InterPro" id="IPR011009">
    <property type="entry name" value="Kinase-like_dom_sf"/>
</dbReference>
<keyword evidence="16 23" id="KW-1133">Transmembrane helix</keyword>
<evidence type="ECO:0000313" key="26">
    <source>
        <dbReference type="Proteomes" id="UP000594261"/>
    </source>
</evidence>
<dbReference type="PANTHER" id="PTHR27008">
    <property type="entry name" value="OS04G0122200 PROTEIN"/>
    <property type="match status" value="1"/>
</dbReference>
<dbReference type="Gramene" id="QL07p019868:mrna">
    <property type="protein sequence ID" value="QL07p019868:mrna"/>
    <property type="gene ID" value="QL07p019868"/>
</dbReference>
<dbReference type="Pfam" id="PF23598">
    <property type="entry name" value="LRR_14"/>
    <property type="match status" value="1"/>
</dbReference>
<feature type="transmembrane region" description="Helical" evidence="23">
    <location>
        <begin position="6"/>
        <end position="24"/>
    </location>
</feature>
<dbReference type="Proteomes" id="UP000594261">
    <property type="component" value="Chromosome 7"/>
</dbReference>
<dbReference type="InterPro" id="IPR000719">
    <property type="entry name" value="Prot_kinase_dom"/>
</dbReference>
<dbReference type="InterPro" id="IPR003591">
    <property type="entry name" value="Leu-rich_rpt_typical-subtyp"/>
</dbReference>
<sequence length="1049" mass="115925">MTHSCLGYEWVLLIFFHAILLMSMSSCLKSKTVPALANETDRLALLDFKNRITQDPLQIMSSWNDSVHFCNWLGVTCGPSSKRVMALNLTAKKLSGSIPPSIGNLTYLTGIYLRNNSFYNEIPQEVGRLRLLQLLNLSRNSFGGKLPTNLSYCTQLRVLDINYNDLIGQIPNHLSSLSKLVILDLGENSLTGTIPAWIGNFSSLYALRLPENNFQGSIPGGLGRLSRLGFFSLSENNLSGTIPPQIYNISSIYTFSVTDNQLHGSLPTDVGFTLRNLQIFLGGGNNFTGPIPESFSNASQLLKLELVENGLTGTVPQNLGNLQGLLWLNLGYNSLGKGKDGELSFLNFLANCTSLEFLNLQVNNYGGVLPSSIANLSTQLSVLLMSGNKIHGNIPTGIENLVNLNSLGLDNNYLGGSLPHVLGKLQELNELHLENNKFFGPIPSTLGNLTTLTKLYMEGNRFEGRIPPSLGNCQNLLLLNLSHNNLSGTIPKQVMGLSSLSIFLDLSYNFFIGALPFEVGNLVHLTKLDLSKNKISSKIPTTLGTCISLEYLYLDSNSFEGVIPQSLKNLRGLEDIDLSHNKLSGHIPEFLSKLLALKHLNISYNDFEGEVPSEGIFAKASAISIFGNEKLCGGVQELNLSSCSSKHPKLNRRLLALRIIIPVTCITIFVLLLLYFFPMCSTVKKLREGALTTSSFEDWQLPISYAELLESTNGFSENNLIGSGSFGSVYKGVLSRNGAIVAIKVLNLQQQEASTSFTNECNALRSIRHRNLLKIFSACSSIDHKGNDFKSLIFEFMCNGSLDQWLHPKTDEQHQRNKLSFIQRLNIAIDVAYALEYLHQHCQTPIVHCDIKPSNILLDEDMVAHVGDFGLVKFLFEASNNPSKTQTLSVGLKGSIGYIPPEYGMGGQISTSGDIFSYGILLLEMFTGKKPIDEMFIDGLSIHKFTSMALPEHVMDIVDPSMFFEEDGEDVGDERNEDDIEDRAVIEEVPHLNVSSKIKDCLISVFEIGLSCSITSHDERMPTNVVVNEMNAIRDTYLKFKKRNKRRVN</sequence>
<dbReference type="GO" id="GO:0005886">
    <property type="term" value="C:plasma membrane"/>
    <property type="evidence" value="ECO:0007669"/>
    <property type="project" value="UniProtKB-SubCell"/>
</dbReference>
<reference evidence="25 26" key="1">
    <citation type="journal article" date="2016" name="G3 (Bethesda)">
        <title>First Draft Assembly and Annotation of the Genome of a California Endemic Oak Quercus lobata Nee (Fagaceae).</title>
        <authorList>
            <person name="Sork V.L."/>
            <person name="Fitz-Gibbon S.T."/>
            <person name="Puiu D."/>
            <person name="Crepeau M."/>
            <person name="Gugger P.F."/>
            <person name="Sherman R."/>
            <person name="Stevens K."/>
            <person name="Langley C.H."/>
            <person name="Pellegrini M."/>
            <person name="Salzberg S.L."/>
        </authorList>
    </citation>
    <scope>NUCLEOTIDE SEQUENCE [LARGE SCALE GENOMIC DNA]</scope>
    <source>
        <strain evidence="25 26">cv. SW786</strain>
    </source>
</reference>
<evidence type="ECO:0000259" key="24">
    <source>
        <dbReference type="PROSITE" id="PS50011"/>
    </source>
</evidence>
<accession>A0A7N2M476</accession>
<dbReference type="GO" id="GO:0004674">
    <property type="term" value="F:protein serine/threonine kinase activity"/>
    <property type="evidence" value="ECO:0007669"/>
    <property type="project" value="UniProtKB-KW"/>
</dbReference>
<dbReference type="InterPro" id="IPR001611">
    <property type="entry name" value="Leu-rich_rpt"/>
</dbReference>
<name>A0A7N2M476_QUELO</name>
<evidence type="ECO:0000256" key="11">
    <source>
        <dbReference type="ARBA" id="ARBA00022729"/>
    </source>
</evidence>
<protein>
    <recommendedName>
        <fullName evidence="4">non-specific serine/threonine protein kinase</fullName>
        <ecNumber evidence="4">2.7.11.1</ecNumber>
    </recommendedName>
</protein>
<evidence type="ECO:0000256" key="7">
    <source>
        <dbReference type="ARBA" id="ARBA00022553"/>
    </source>
</evidence>
<dbReference type="FunFam" id="3.80.10.10:FF:000275">
    <property type="entry name" value="Leucine-rich repeat receptor-like protein kinase"/>
    <property type="match status" value="1"/>
</dbReference>
<dbReference type="SUPFAM" id="SSF56112">
    <property type="entry name" value="Protein kinase-like (PK-like)"/>
    <property type="match status" value="1"/>
</dbReference>
<evidence type="ECO:0000256" key="1">
    <source>
        <dbReference type="ARBA" id="ARBA00004251"/>
    </source>
</evidence>
<dbReference type="InterPro" id="IPR017441">
    <property type="entry name" value="Protein_kinase_ATP_BS"/>
</dbReference>
<dbReference type="AlphaFoldDB" id="A0A7N2M476"/>
<keyword evidence="18" id="KW-0675">Receptor</keyword>
<dbReference type="SUPFAM" id="SSF52058">
    <property type="entry name" value="L domain-like"/>
    <property type="match status" value="1"/>
</dbReference>
<dbReference type="EMBL" id="LRBV02000007">
    <property type="status" value="NOT_ANNOTATED_CDS"/>
    <property type="molecule type" value="Genomic_DNA"/>
</dbReference>
<keyword evidence="17 23" id="KW-0472">Membrane</keyword>
<organism evidence="25 26">
    <name type="scientific">Quercus lobata</name>
    <name type="common">Valley oak</name>
    <dbReference type="NCBI Taxonomy" id="97700"/>
    <lineage>
        <taxon>Eukaryota</taxon>
        <taxon>Viridiplantae</taxon>
        <taxon>Streptophyta</taxon>
        <taxon>Embryophyta</taxon>
        <taxon>Tracheophyta</taxon>
        <taxon>Spermatophyta</taxon>
        <taxon>Magnoliopsida</taxon>
        <taxon>eudicotyledons</taxon>
        <taxon>Gunneridae</taxon>
        <taxon>Pentapetalae</taxon>
        <taxon>rosids</taxon>
        <taxon>fabids</taxon>
        <taxon>Fagales</taxon>
        <taxon>Fagaceae</taxon>
        <taxon>Quercus</taxon>
    </lineage>
</organism>
<dbReference type="Pfam" id="PF00560">
    <property type="entry name" value="LRR_1"/>
    <property type="match status" value="4"/>
</dbReference>
<dbReference type="Gene3D" id="3.30.200.20">
    <property type="entry name" value="Phosphorylase Kinase, domain 1"/>
    <property type="match status" value="1"/>
</dbReference>
<evidence type="ECO:0000256" key="4">
    <source>
        <dbReference type="ARBA" id="ARBA00012513"/>
    </source>
</evidence>
<evidence type="ECO:0000256" key="8">
    <source>
        <dbReference type="ARBA" id="ARBA00022614"/>
    </source>
</evidence>
<keyword evidence="12" id="KW-0677">Repeat</keyword>
<dbReference type="Gene3D" id="3.80.10.10">
    <property type="entry name" value="Ribonuclease Inhibitor"/>
    <property type="match status" value="3"/>
</dbReference>